<comment type="caution">
    <text evidence="2">The sequence shown here is derived from an EMBL/GenBank/DDBJ whole genome shotgun (WGS) entry which is preliminary data.</text>
</comment>
<organism evidence="2 3">
    <name type="scientific">Aureicoccus marinus</name>
    <dbReference type="NCBI Taxonomy" id="754435"/>
    <lineage>
        <taxon>Bacteria</taxon>
        <taxon>Pseudomonadati</taxon>
        <taxon>Bacteroidota</taxon>
        <taxon>Flavobacteriia</taxon>
        <taxon>Flavobacteriales</taxon>
        <taxon>Flavobacteriaceae</taxon>
        <taxon>Aureicoccus</taxon>
    </lineage>
</organism>
<sequence length="90" mass="10391">MQGNWPSASTKYNKSLLRGREVRKMKDLLLESSGKTELEFKQLSTVEIRLIKEEIRSAKKKEEQDLFLVYCAAVSMLVFGLLGILYFMTL</sequence>
<dbReference type="EMBL" id="MQVX01000001">
    <property type="protein sequence ID" value="PQJ15188.1"/>
    <property type="molecule type" value="Genomic_DNA"/>
</dbReference>
<protein>
    <submittedName>
        <fullName evidence="2">Uncharacterized protein</fullName>
    </submittedName>
</protein>
<feature type="transmembrane region" description="Helical" evidence="1">
    <location>
        <begin position="66"/>
        <end position="88"/>
    </location>
</feature>
<evidence type="ECO:0000313" key="2">
    <source>
        <dbReference type="EMBL" id="PQJ15188.1"/>
    </source>
</evidence>
<proteinExistence type="predicted"/>
<keyword evidence="3" id="KW-1185">Reference proteome</keyword>
<name>A0A2S7T6G3_9FLAO</name>
<dbReference type="Proteomes" id="UP000239366">
    <property type="component" value="Unassembled WGS sequence"/>
</dbReference>
<keyword evidence="1" id="KW-1133">Transmembrane helix</keyword>
<evidence type="ECO:0000256" key="1">
    <source>
        <dbReference type="SAM" id="Phobius"/>
    </source>
</evidence>
<keyword evidence="1" id="KW-0812">Transmembrane</keyword>
<keyword evidence="1" id="KW-0472">Membrane</keyword>
<dbReference type="AlphaFoldDB" id="A0A2S7T6G3"/>
<accession>A0A2S7T6G3</accession>
<gene>
    <name evidence="2" type="ORF">BST99_05090</name>
</gene>
<evidence type="ECO:0000313" key="3">
    <source>
        <dbReference type="Proteomes" id="UP000239366"/>
    </source>
</evidence>
<reference evidence="3" key="1">
    <citation type="submission" date="2016-11" db="EMBL/GenBank/DDBJ databases">
        <title>Trade-off between light-utilization and light-protection in marine flavobacteria.</title>
        <authorList>
            <person name="Kumagai Y."/>
            <person name="Yoshizawa S."/>
            <person name="Kogure K."/>
        </authorList>
    </citation>
    <scope>NUCLEOTIDE SEQUENCE [LARGE SCALE GENOMIC DNA]</scope>
    <source>
        <strain evidence="3">SG-18</strain>
    </source>
</reference>